<dbReference type="STRING" id="471704.A0A151K390"/>
<dbReference type="EMBL" id="LKEY01014761">
    <property type="protein sequence ID" value="KYN50483.1"/>
    <property type="molecule type" value="Genomic_DNA"/>
</dbReference>
<comment type="caution">
    <text evidence="1">The sequence shown here is derived from an EMBL/GenBank/DDBJ whole genome shotgun (WGS) entry which is preliminary data.</text>
</comment>
<dbReference type="Proteomes" id="UP000078492">
    <property type="component" value="Unassembled WGS sequence"/>
</dbReference>
<organism evidence="1 2">
    <name type="scientific">Trachymyrmex cornetzi</name>
    <dbReference type="NCBI Taxonomy" id="471704"/>
    <lineage>
        <taxon>Eukaryota</taxon>
        <taxon>Metazoa</taxon>
        <taxon>Ecdysozoa</taxon>
        <taxon>Arthropoda</taxon>
        <taxon>Hexapoda</taxon>
        <taxon>Insecta</taxon>
        <taxon>Pterygota</taxon>
        <taxon>Neoptera</taxon>
        <taxon>Endopterygota</taxon>
        <taxon>Hymenoptera</taxon>
        <taxon>Apocrita</taxon>
        <taxon>Aculeata</taxon>
        <taxon>Formicoidea</taxon>
        <taxon>Formicidae</taxon>
        <taxon>Myrmicinae</taxon>
        <taxon>Trachymyrmex</taxon>
    </lineage>
</organism>
<dbReference type="AlphaFoldDB" id="A0A151K390"/>
<reference evidence="1 2" key="1">
    <citation type="submission" date="2015-09" db="EMBL/GenBank/DDBJ databases">
        <title>Trachymyrmex cornetzi WGS genome.</title>
        <authorList>
            <person name="Nygaard S."/>
            <person name="Hu H."/>
            <person name="Boomsma J."/>
            <person name="Zhang G."/>
        </authorList>
    </citation>
    <scope>NUCLEOTIDE SEQUENCE [LARGE SCALE GENOMIC DNA]</scope>
    <source>
        <strain evidence="1">Tcor2-1</strain>
        <tissue evidence="1">Whole body</tissue>
    </source>
</reference>
<name>A0A151K390_9HYME</name>
<dbReference type="PANTHER" id="PTHR46601">
    <property type="entry name" value="ULP_PROTEASE DOMAIN-CONTAINING PROTEIN"/>
    <property type="match status" value="1"/>
</dbReference>
<evidence type="ECO:0000313" key="1">
    <source>
        <dbReference type="EMBL" id="KYN50483.1"/>
    </source>
</evidence>
<evidence type="ECO:0000313" key="2">
    <source>
        <dbReference type="Proteomes" id="UP000078492"/>
    </source>
</evidence>
<gene>
    <name evidence="1" type="ORF">ALC57_00120</name>
</gene>
<protein>
    <recommendedName>
        <fullName evidence="3">Cc8L18.2-like protein</fullName>
    </recommendedName>
</protein>
<feature type="non-terminal residue" evidence="1">
    <location>
        <position position="1"/>
    </location>
</feature>
<sequence length="477" mass="54918">LSEETAKLVKTYYERDEISRLMPGIKDFVSLKNDKGIRTHVQKRLLLGNINELYILFTSEYPDVKLSISTFTKLRPLHCVLAGSSGTHNVCVCVHHENIKLMMNDAYIQNLTKDTNMILTNYRDCLNAIVCSESTSSCHLNECQNCPGLENLKQHLISVFDNHNIHEVKFEMWLQTDRCTLKTVVVDTDEFIQDFCNRLLKLKFHHFIANEQSSFFKNLKDNLLPDEFMICFDFAENYAFVIQNSAQSFHWNNDQATIFTVVIYYKESGQLKHKSIAIISDNLAHDTAAVYVYQKLILDYLKSCFKPTKVYYCSDGAGQHFKNKSSFANLQAHEKDFGITAEWHYHATSHGKGACDGIGANIKRNARRHSLQCSAHNHLLTPQTLFEWAKNNCKETTVIFSSKDDHKEASEFLKTRFENAVTIPGTLHYHAVIPSQDGKLHLKKFSNSPLYDVFPKNQKRISQCKTLKYTSKKSKRR</sequence>
<accession>A0A151K390</accession>
<dbReference type="PANTHER" id="PTHR46601:SF1">
    <property type="entry name" value="ADF-H DOMAIN-CONTAINING PROTEIN"/>
    <property type="match status" value="1"/>
</dbReference>
<evidence type="ECO:0008006" key="3">
    <source>
        <dbReference type="Google" id="ProtNLM"/>
    </source>
</evidence>
<keyword evidence="2" id="KW-1185">Reference proteome</keyword>
<proteinExistence type="predicted"/>